<dbReference type="Gene3D" id="2.10.70.100">
    <property type="match status" value="1"/>
</dbReference>
<feature type="domain" description="PAC" evidence="8">
    <location>
        <begin position="409"/>
        <end position="459"/>
    </location>
</feature>
<dbReference type="InterPro" id="IPR005467">
    <property type="entry name" value="His_kinase_dom"/>
</dbReference>
<dbReference type="InterPro" id="IPR000700">
    <property type="entry name" value="PAS-assoc_C"/>
</dbReference>
<dbReference type="Gene3D" id="3.30.450.20">
    <property type="entry name" value="PAS domain"/>
    <property type="match status" value="3"/>
</dbReference>
<dbReference type="EC" id="2.7.13.3" evidence="2"/>
<dbReference type="InterPro" id="IPR003661">
    <property type="entry name" value="HisK_dim/P_dom"/>
</dbReference>
<evidence type="ECO:0000313" key="10">
    <source>
        <dbReference type="Proteomes" id="UP001597296"/>
    </source>
</evidence>
<keyword evidence="6" id="KW-0472">Membrane</keyword>
<keyword evidence="9" id="KW-0067">ATP-binding</keyword>
<keyword evidence="5" id="KW-0418">Kinase</keyword>
<keyword evidence="4" id="KW-0808">Transferase</keyword>
<dbReference type="PANTHER" id="PTHR43304">
    <property type="entry name" value="PHYTOCHROME-LIKE PROTEIN CPH1"/>
    <property type="match status" value="1"/>
</dbReference>
<keyword evidence="6" id="KW-1133">Transmembrane helix</keyword>
<dbReference type="SMART" id="SM00388">
    <property type="entry name" value="HisKA"/>
    <property type="match status" value="1"/>
</dbReference>
<dbReference type="PROSITE" id="PS50109">
    <property type="entry name" value="HIS_KIN"/>
    <property type="match status" value="1"/>
</dbReference>
<proteinExistence type="predicted"/>
<dbReference type="InterPro" id="IPR004358">
    <property type="entry name" value="Sig_transdc_His_kin-like_C"/>
</dbReference>
<dbReference type="EMBL" id="JBHUIY010000010">
    <property type="protein sequence ID" value="MFD2233527.1"/>
    <property type="molecule type" value="Genomic_DNA"/>
</dbReference>
<dbReference type="RefSeq" id="WP_377315303.1">
    <property type="nucleotide sequence ID" value="NZ_JBHUIY010000010.1"/>
</dbReference>
<dbReference type="PANTHER" id="PTHR43304:SF1">
    <property type="entry name" value="PAC DOMAIN-CONTAINING PROTEIN"/>
    <property type="match status" value="1"/>
</dbReference>
<comment type="caution">
    <text evidence="9">The sequence shown here is derived from an EMBL/GenBank/DDBJ whole genome shotgun (WGS) entry which is preliminary data.</text>
</comment>
<dbReference type="SUPFAM" id="SSF55874">
    <property type="entry name" value="ATPase domain of HSP90 chaperone/DNA topoisomerase II/histidine kinase"/>
    <property type="match status" value="1"/>
</dbReference>
<dbReference type="Gene3D" id="1.10.287.130">
    <property type="match status" value="1"/>
</dbReference>
<feature type="domain" description="Histidine kinase" evidence="7">
    <location>
        <begin position="477"/>
        <end position="693"/>
    </location>
</feature>
<evidence type="ECO:0000256" key="5">
    <source>
        <dbReference type="ARBA" id="ARBA00022777"/>
    </source>
</evidence>
<dbReference type="Pfam" id="PF00512">
    <property type="entry name" value="HisKA"/>
    <property type="match status" value="1"/>
</dbReference>
<dbReference type="PROSITE" id="PS50113">
    <property type="entry name" value="PAC"/>
    <property type="match status" value="1"/>
</dbReference>
<dbReference type="CDD" id="cd12914">
    <property type="entry name" value="PDC1_DGC_like"/>
    <property type="match status" value="1"/>
</dbReference>
<dbReference type="InterPro" id="IPR003594">
    <property type="entry name" value="HATPase_dom"/>
</dbReference>
<dbReference type="SUPFAM" id="SSF55785">
    <property type="entry name" value="PYP-like sensor domain (PAS domain)"/>
    <property type="match status" value="1"/>
</dbReference>
<dbReference type="SMART" id="SM00387">
    <property type="entry name" value="HATPase_c"/>
    <property type="match status" value="1"/>
</dbReference>
<dbReference type="Proteomes" id="UP001597296">
    <property type="component" value="Unassembled WGS sequence"/>
</dbReference>
<dbReference type="InterPro" id="IPR036097">
    <property type="entry name" value="HisK_dim/P_sf"/>
</dbReference>
<keyword evidence="10" id="KW-1185">Reference proteome</keyword>
<keyword evidence="3" id="KW-0597">Phosphoprotein</keyword>
<gene>
    <name evidence="9" type="ORF">ACFSNB_06890</name>
</gene>
<evidence type="ECO:0000256" key="4">
    <source>
        <dbReference type="ARBA" id="ARBA00022679"/>
    </source>
</evidence>
<dbReference type="CDD" id="cd12915">
    <property type="entry name" value="PDC2_DGC_like"/>
    <property type="match status" value="1"/>
</dbReference>
<sequence length="695" mass="75758">MARQPLPVARILSAWRGLRPSRREWLVAAWLAAIALVGLWFCLSAGDDRRKALAEAERQLGVQTELAAVDIDGKFESTDLGLRTAIALIGANPQWQGLAPDPLLWRILHDVAATMTSVPRMILVDAEGRLRLRSDLPHAEPLDLSDRDYFRQHRDHGTAAPVLGEVVVGRISKVAGLPLTRRLTGPDGGFLGVVSAPLDFDSVTALFRSLERGGRIAFALVRPDGVVLARHPWVAGAIGATVDLPGLVGPLAADRAAGCVRADDGGGERLACFRRLSHFGLAVVAATPLDSALRAWRRQTVRMGWVIAGGLFLVTLAGLLLLGHIRAEAEARRRLAASEASLNRAQALARVGSWQLHLPATVLTCSAEARRLFALPAEGPVAFETVLARVHPADRRRLLAALRRSGRGHPLDLEHRLLIDGAVRWIRLRAETAAEASGEIVGTAQDVTERRQAEESLRRQAEELARSNTELEQFAYVASHDLREPLRMIASFIDLLARRYGDRLDRDGLEFIAFARDGAARMDRLVLDLLDYSRIGRICAPMQPVPLDPVLTRVCRALALKIAEAGAEVLPPAAPLPTVTGDPGELARLLQNLIDNAIKYRDPARPLRVTLTAERQGGVWLLSVADTGIGIEPSYFERIFGIFQRLHTRDAYEGTGIGLAICKKIVERHGGRIWVESEPGRGSVFRFTLPAAEAG</sequence>
<dbReference type="CDD" id="cd16921">
    <property type="entry name" value="HATPase_FilI-like"/>
    <property type="match status" value="1"/>
</dbReference>
<accession>A0ABW5C9Q0</accession>
<dbReference type="Pfam" id="PF02518">
    <property type="entry name" value="HATPase_c"/>
    <property type="match status" value="1"/>
</dbReference>
<dbReference type="InterPro" id="IPR036890">
    <property type="entry name" value="HATPase_C_sf"/>
</dbReference>
<dbReference type="InterPro" id="IPR052162">
    <property type="entry name" value="Sensor_kinase/Photoreceptor"/>
</dbReference>
<feature type="transmembrane region" description="Helical" evidence="6">
    <location>
        <begin position="25"/>
        <end position="43"/>
    </location>
</feature>
<organism evidence="9 10">
    <name type="scientific">Phaeospirillum tilakii</name>
    <dbReference type="NCBI Taxonomy" id="741673"/>
    <lineage>
        <taxon>Bacteria</taxon>
        <taxon>Pseudomonadati</taxon>
        <taxon>Pseudomonadota</taxon>
        <taxon>Alphaproteobacteria</taxon>
        <taxon>Rhodospirillales</taxon>
        <taxon>Rhodospirillaceae</taxon>
        <taxon>Phaeospirillum</taxon>
    </lineage>
</organism>
<feature type="transmembrane region" description="Helical" evidence="6">
    <location>
        <begin position="303"/>
        <end position="325"/>
    </location>
</feature>
<comment type="catalytic activity">
    <reaction evidence="1">
        <text>ATP + protein L-histidine = ADP + protein N-phospho-L-histidine.</text>
        <dbReference type="EC" id="2.7.13.3"/>
    </reaction>
</comment>
<keyword evidence="6" id="KW-0812">Transmembrane</keyword>
<evidence type="ECO:0000256" key="3">
    <source>
        <dbReference type="ARBA" id="ARBA00022553"/>
    </source>
</evidence>
<evidence type="ECO:0000256" key="6">
    <source>
        <dbReference type="SAM" id="Phobius"/>
    </source>
</evidence>
<evidence type="ECO:0000256" key="2">
    <source>
        <dbReference type="ARBA" id="ARBA00012438"/>
    </source>
</evidence>
<evidence type="ECO:0000256" key="1">
    <source>
        <dbReference type="ARBA" id="ARBA00000085"/>
    </source>
</evidence>
<protein>
    <recommendedName>
        <fullName evidence="2">histidine kinase</fullName>
        <ecNumber evidence="2">2.7.13.3</ecNumber>
    </recommendedName>
</protein>
<dbReference type="GO" id="GO:0005524">
    <property type="term" value="F:ATP binding"/>
    <property type="evidence" value="ECO:0007669"/>
    <property type="project" value="UniProtKB-KW"/>
</dbReference>
<name>A0ABW5C9Q0_9PROT</name>
<dbReference type="CDD" id="cd00082">
    <property type="entry name" value="HisKA"/>
    <property type="match status" value="1"/>
</dbReference>
<keyword evidence="9" id="KW-0547">Nucleotide-binding</keyword>
<dbReference type="Gene3D" id="3.30.565.10">
    <property type="entry name" value="Histidine kinase-like ATPase, C-terminal domain"/>
    <property type="match status" value="1"/>
</dbReference>
<dbReference type="SUPFAM" id="SSF47384">
    <property type="entry name" value="Homodimeric domain of signal transducing histidine kinase"/>
    <property type="match status" value="1"/>
</dbReference>
<dbReference type="PRINTS" id="PR00344">
    <property type="entry name" value="BCTRLSENSOR"/>
</dbReference>
<evidence type="ECO:0000259" key="8">
    <source>
        <dbReference type="PROSITE" id="PS50113"/>
    </source>
</evidence>
<dbReference type="InterPro" id="IPR035965">
    <property type="entry name" value="PAS-like_dom_sf"/>
</dbReference>
<evidence type="ECO:0000313" key="9">
    <source>
        <dbReference type="EMBL" id="MFD2233527.1"/>
    </source>
</evidence>
<reference evidence="10" key="1">
    <citation type="journal article" date="2019" name="Int. J. Syst. Evol. Microbiol.">
        <title>The Global Catalogue of Microorganisms (GCM) 10K type strain sequencing project: providing services to taxonomists for standard genome sequencing and annotation.</title>
        <authorList>
            <consortium name="The Broad Institute Genomics Platform"/>
            <consortium name="The Broad Institute Genome Sequencing Center for Infectious Disease"/>
            <person name="Wu L."/>
            <person name="Ma J."/>
        </authorList>
    </citation>
    <scope>NUCLEOTIDE SEQUENCE [LARGE SCALE GENOMIC DNA]</scope>
    <source>
        <strain evidence="10">KCTC 15012</strain>
    </source>
</reference>
<evidence type="ECO:0000259" key="7">
    <source>
        <dbReference type="PROSITE" id="PS50109"/>
    </source>
</evidence>